<keyword evidence="4 10" id="KW-1003">Cell membrane</keyword>
<evidence type="ECO:0000256" key="1">
    <source>
        <dbReference type="ARBA" id="ARBA00004651"/>
    </source>
</evidence>
<dbReference type="Proteomes" id="UP000651050">
    <property type="component" value="Unassembled WGS sequence"/>
</dbReference>
<sequence>MGMLSEFREFAVKGNVIDLAVGVIIGAAFGKIVDSIVGDVIMPIVGAIFGKLDFSAMFIPLGPVPSGTAMTLDALKKAGVPVLAYGNFITVAVNFLILAFIIFLMVKQINRLKRETPVAAPAVTPEDVVLLREIRDSLRSGR</sequence>
<evidence type="ECO:0000256" key="8">
    <source>
        <dbReference type="ARBA" id="ARBA00023136"/>
    </source>
</evidence>
<evidence type="ECO:0000256" key="2">
    <source>
        <dbReference type="ARBA" id="ARBA00007254"/>
    </source>
</evidence>
<comment type="caution">
    <text evidence="11">The sequence shown here is derived from an EMBL/GenBank/DDBJ whole genome shotgun (WGS) entry which is preliminary data.</text>
</comment>
<proteinExistence type="inferred from homology"/>
<keyword evidence="6 10" id="KW-1133">Transmembrane helix</keyword>
<dbReference type="InterPro" id="IPR037673">
    <property type="entry name" value="MSC/AndL"/>
</dbReference>
<evidence type="ECO:0000256" key="7">
    <source>
        <dbReference type="ARBA" id="ARBA00023065"/>
    </source>
</evidence>
<dbReference type="HAMAP" id="MF_00115">
    <property type="entry name" value="MscL"/>
    <property type="match status" value="1"/>
</dbReference>
<dbReference type="PANTHER" id="PTHR30266:SF2">
    <property type="entry name" value="LARGE-CONDUCTANCE MECHANOSENSITIVE CHANNEL"/>
    <property type="match status" value="1"/>
</dbReference>
<dbReference type="InterPro" id="IPR001185">
    <property type="entry name" value="MS_channel"/>
</dbReference>
<comment type="subcellular location">
    <subcellularLocation>
        <location evidence="10">Cell inner membrane</location>
        <topology evidence="10">Multi-pass membrane protein</topology>
    </subcellularLocation>
    <subcellularLocation>
        <location evidence="1">Cell membrane</location>
        <topology evidence="1">Multi-pass membrane protein</topology>
    </subcellularLocation>
</comment>
<dbReference type="EMBL" id="JADWYS010000001">
    <property type="protein sequence ID" value="MBG9389734.1"/>
    <property type="molecule type" value="Genomic_DNA"/>
</dbReference>
<evidence type="ECO:0000313" key="11">
    <source>
        <dbReference type="EMBL" id="MBG9389734.1"/>
    </source>
</evidence>
<dbReference type="Pfam" id="PF01741">
    <property type="entry name" value="MscL"/>
    <property type="match status" value="1"/>
</dbReference>
<evidence type="ECO:0000256" key="9">
    <source>
        <dbReference type="ARBA" id="ARBA00023303"/>
    </source>
</evidence>
<dbReference type="NCBIfam" id="TIGR00220">
    <property type="entry name" value="mscL"/>
    <property type="match status" value="1"/>
</dbReference>
<accession>A0A931MID9</accession>
<comment type="similarity">
    <text evidence="2 10">Belongs to the MscL family.</text>
</comment>
<dbReference type="GO" id="GO:0008381">
    <property type="term" value="F:mechanosensitive monoatomic ion channel activity"/>
    <property type="evidence" value="ECO:0007669"/>
    <property type="project" value="UniProtKB-UniRule"/>
</dbReference>
<dbReference type="SUPFAM" id="SSF81330">
    <property type="entry name" value="Gated mechanosensitive channel"/>
    <property type="match status" value="1"/>
</dbReference>
<protein>
    <recommendedName>
        <fullName evidence="10">Large-conductance mechanosensitive channel</fullName>
    </recommendedName>
</protein>
<evidence type="ECO:0000313" key="12">
    <source>
        <dbReference type="Proteomes" id="UP000651050"/>
    </source>
</evidence>
<keyword evidence="12" id="KW-1185">Reference proteome</keyword>
<dbReference type="NCBIfam" id="NF001843">
    <property type="entry name" value="PRK00567.1-4"/>
    <property type="match status" value="1"/>
</dbReference>
<dbReference type="GO" id="GO:0005886">
    <property type="term" value="C:plasma membrane"/>
    <property type="evidence" value="ECO:0007669"/>
    <property type="project" value="UniProtKB-SubCell"/>
</dbReference>
<dbReference type="PRINTS" id="PR01264">
    <property type="entry name" value="MECHCHANNEL"/>
</dbReference>
<evidence type="ECO:0000256" key="3">
    <source>
        <dbReference type="ARBA" id="ARBA00022448"/>
    </source>
</evidence>
<evidence type="ECO:0000256" key="4">
    <source>
        <dbReference type="ARBA" id="ARBA00022475"/>
    </source>
</evidence>
<organism evidence="11 12">
    <name type="scientific">Caenimonas aquaedulcis</name>
    <dbReference type="NCBI Taxonomy" id="2793270"/>
    <lineage>
        <taxon>Bacteria</taxon>
        <taxon>Pseudomonadati</taxon>
        <taxon>Pseudomonadota</taxon>
        <taxon>Betaproteobacteria</taxon>
        <taxon>Burkholderiales</taxon>
        <taxon>Comamonadaceae</taxon>
        <taxon>Caenimonas</taxon>
    </lineage>
</organism>
<keyword evidence="9 10" id="KW-0407">Ion channel</keyword>
<dbReference type="PANTHER" id="PTHR30266">
    <property type="entry name" value="MECHANOSENSITIVE CHANNEL MSCL"/>
    <property type="match status" value="1"/>
</dbReference>
<comment type="function">
    <text evidence="10">Channel that opens in response to stretch forces in the membrane lipid bilayer. May participate in the regulation of osmotic pressure changes within the cell.</text>
</comment>
<keyword evidence="8 10" id="KW-0472">Membrane</keyword>
<name>A0A931MID9_9BURK</name>
<comment type="subunit">
    <text evidence="10">Homopentamer.</text>
</comment>
<keyword evidence="5 10" id="KW-0812">Transmembrane</keyword>
<evidence type="ECO:0000256" key="6">
    <source>
        <dbReference type="ARBA" id="ARBA00022989"/>
    </source>
</evidence>
<dbReference type="NCBIfam" id="NF010557">
    <property type="entry name" value="PRK13952.1"/>
    <property type="match status" value="1"/>
</dbReference>
<feature type="transmembrane region" description="Helical" evidence="10">
    <location>
        <begin position="12"/>
        <end position="33"/>
    </location>
</feature>
<feature type="transmembrane region" description="Helical" evidence="10">
    <location>
        <begin position="82"/>
        <end position="106"/>
    </location>
</feature>
<keyword evidence="3 10" id="KW-0813">Transport</keyword>
<dbReference type="AlphaFoldDB" id="A0A931MID9"/>
<keyword evidence="10" id="KW-0997">Cell inner membrane</keyword>
<reference evidence="11" key="1">
    <citation type="submission" date="2020-11" db="EMBL/GenBank/DDBJ databases">
        <title>Bacterial whole genome sequence for Caenimonas sp. DR4.4.</title>
        <authorList>
            <person name="Le V."/>
            <person name="Ko S.-R."/>
            <person name="Ahn C.-Y."/>
            <person name="Oh H.-M."/>
        </authorList>
    </citation>
    <scope>NUCLEOTIDE SEQUENCE</scope>
    <source>
        <strain evidence="11">DR4.4</strain>
    </source>
</reference>
<dbReference type="RefSeq" id="WP_196987512.1">
    <property type="nucleotide sequence ID" value="NZ_JADWYS010000001.1"/>
</dbReference>
<gene>
    <name evidence="10 11" type="primary">mscL</name>
    <name evidence="11" type="ORF">I5803_17015</name>
</gene>
<evidence type="ECO:0000256" key="5">
    <source>
        <dbReference type="ARBA" id="ARBA00022692"/>
    </source>
</evidence>
<dbReference type="InterPro" id="IPR036019">
    <property type="entry name" value="MscL_channel"/>
</dbReference>
<keyword evidence="7 10" id="KW-0406">Ion transport</keyword>
<feature type="transmembrane region" description="Helical" evidence="10">
    <location>
        <begin position="40"/>
        <end position="62"/>
    </location>
</feature>
<dbReference type="Gene3D" id="1.10.1200.120">
    <property type="entry name" value="Large-conductance mechanosensitive channel, MscL, domain 1"/>
    <property type="match status" value="1"/>
</dbReference>
<dbReference type="PROSITE" id="PS01327">
    <property type="entry name" value="MSCL"/>
    <property type="match status" value="1"/>
</dbReference>
<evidence type="ECO:0000256" key="10">
    <source>
        <dbReference type="HAMAP-Rule" id="MF_00115"/>
    </source>
</evidence>
<dbReference type="InterPro" id="IPR019823">
    <property type="entry name" value="Mechanosensitive_channel_CS"/>
</dbReference>